<comment type="caution">
    <text evidence="12">The sequence shown here is derived from an EMBL/GenBank/DDBJ whole genome shotgun (WGS) entry which is preliminary data.</text>
</comment>
<gene>
    <name evidence="12" type="primary">scrB</name>
    <name evidence="12" type="ORF">HMPREF0493_0989</name>
</gene>
<evidence type="ECO:0000256" key="6">
    <source>
        <dbReference type="ARBA" id="ARBA00023295"/>
    </source>
</evidence>
<protein>
    <recommendedName>
        <fullName evidence="4 8">Sucrose-6-phosphate hydrolase</fullName>
        <ecNumber evidence="3 8">3.2.1.26</ecNumber>
    </recommendedName>
    <alternativeName>
        <fullName evidence="7 9">Invertase</fullName>
    </alternativeName>
</protein>
<evidence type="ECO:0000256" key="4">
    <source>
        <dbReference type="ARBA" id="ARBA00019623"/>
    </source>
</evidence>
<evidence type="ECO:0000256" key="7">
    <source>
        <dbReference type="ARBA" id="ARBA00033367"/>
    </source>
</evidence>
<dbReference type="STRING" id="83683.B1745_01760"/>
<feature type="domain" description="Glycosyl hydrolase family 32 C-terminal" evidence="11">
    <location>
        <begin position="350"/>
        <end position="471"/>
    </location>
</feature>
<dbReference type="GO" id="GO:0005737">
    <property type="term" value="C:cytoplasm"/>
    <property type="evidence" value="ECO:0007669"/>
    <property type="project" value="UniProtKB-SubCell"/>
</dbReference>
<dbReference type="PANTHER" id="PTHR43101:SF1">
    <property type="entry name" value="BETA-FRUCTOSIDASE"/>
    <property type="match status" value="1"/>
</dbReference>
<dbReference type="SUPFAM" id="SSF49899">
    <property type="entry name" value="Concanavalin A-like lectins/glucanases"/>
    <property type="match status" value="1"/>
</dbReference>
<comment type="similarity">
    <text evidence="2 8">Belongs to the glycosyl hydrolase 32 family.</text>
</comment>
<evidence type="ECO:0000256" key="8">
    <source>
        <dbReference type="RuleBase" id="RU362110"/>
    </source>
</evidence>
<dbReference type="GO" id="GO:0004564">
    <property type="term" value="F:beta-fructofuranosidase activity"/>
    <property type="evidence" value="ECO:0007669"/>
    <property type="project" value="UniProtKB-EC"/>
</dbReference>
<evidence type="ECO:0000256" key="9">
    <source>
        <dbReference type="RuleBase" id="RU365015"/>
    </source>
</evidence>
<comment type="catalytic activity">
    <reaction evidence="8">
        <text>Hydrolysis of terminal non-reducing beta-D-fructofuranoside residues in beta-D-fructofuranosides.</text>
        <dbReference type="EC" id="3.2.1.26"/>
    </reaction>
</comment>
<dbReference type="Pfam" id="PF00251">
    <property type="entry name" value="Glyco_hydro_32N"/>
    <property type="match status" value="1"/>
</dbReference>
<sequence length="506" mass="57721">MEDVIMEWTREKRYLPYNQWSAEKLLDLQAKAANSPAQMHYHLHPISGLVNDPNGFSYFNGEYHLFYQSYPFGAVHGLKSWWHFKSSDLVHWENLGLAVKPDCKADSHGAYSGSAMQIGDRLFLMYTGNHRDENWIRTPYQIGAWMDKNGNVSDKHVLFEKPANITEHFRDPQIIKKNGHYYAILGAQDQAEKHGHIDVWKSDNLTDWHELGFLHFTDQTMGYMIECPNIVNVDGKAVAIFCPQGLDQQVANYRNIYPNMYVIADQADFEKTQLINPGKLHNLDEGFDVYASQAFNAPDGKAYVISWVGLPDTTYPTDNEEWANCLSQVKELSIKDGKLLQQPVSSIKSLRGQEEQTNSQLIKEKTNGQYELAMTIKAGQNGKLYLAASDDLSQNVTLSFDTAKGSLTLDRSHNAQSVSEKYGQTRSILLKQDADLKLDIFVDHSLIEVFVNDGEHVLTGRFFNDPDKQKICFDHKIDYTGQFWKMKTILFKVKAIKNGSKTHRCS</sequence>
<dbReference type="EMBL" id="ADNY01000036">
    <property type="protein sequence ID" value="EFG55399.1"/>
    <property type="molecule type" value="Genomic_DNA"/>
</dbReference>
<organism evidence="12 13">
    <name type="scientific">Lactobacillus amylolyticus DSM 11664</name>
    <dbReference type="NCBI Taxonomy" id="585524"/>
    <lineage>
        <taxon>Bacteria</taxon>
        <taxon>Bacillati</taxon>
        <taxon>Bacillota</taxon>
        <taxon>Bacilli</taxon>
        <taxon>Lactobacillales</taxon>
        <taxon>Lactobacillaceae</taxon>
        <taxon>Lactobacillus</taxon>
    </lineage>
</organism>
<proteinExistence type="inferred from homology"/>
<dbReference type="SMART" id="SM00640">
    <property type="entry name" value="Glyco_32"/>
    <property type="match status" value="1"/>
</dbReference>
<dbReference type="NCBIfam" id="TIGR01322">
    <property type="entry name" value="scrB_fam"/>
    <property type="match status" value="1"/>
</dbReference>
<keyword evidence="5 8" id="KW-0378">Hydrolase</keyword>
<dbReference type="Gene3D" id="2.60.120.560">
    <property type="entry name" value="Exo-inulinase, domain 1"/>
    <property type="match status" value="1"/>
</dbReference>
<dbReference type="InterPro" id="IPR013320">
    <property type="entry name" value="ConA-like_dom_sf"/>
</dbReference>
<dbReference type="PROSITE" id="PS00609">
    <property type="entry name" value="GLYCOSYL_HYDROL_F32"/>
    <property type="match status" value="1"/>
</dbReference>
<accession>D4YTX8</accession>
<keyword evidence="9" id="KW-0119">Carbohydrate metabolism</keyword>
<keyword evidence="13" id="KW-1185">Reference proteome</keyword>
<dbReference type="InterPro" id="IPR013189">
    <property type="entry name" value="Glyco_hydro_32_C"/>
</dbReference>
<keyword evidence="9" id="KW-0963">Cytoplasm</keyword>
<dbReference type="EC" id="3.2.1.26" evidence="3 8"/>
<dbReference type="UniPathway" id="UPA00238"/>
<comment type="pathway">
    <text evidence="1 9">Glycan biosynthesis; sucrose metabolism.</text>
</comment>
<reference evidence="12 13" key="1">
    <citation type="submission" date="2010-04" db="EMBL/GenBank/DDBJ databases">
        <authorList>
            <person name="Muzny D."/>
            <person name="Qin X."/>
            <person name="Deng J."/>
            <person name="Jiang H."/>
            <person name="Liu Y."/>
            <person name="Qu J."/>
            <person name="Song X.-Z."/>
            <person name="Zhang L."/>
            <person name="Thornton R."/>
            <person name="Coyle M."/>
            <person name="Francisco L."/>
            <person name="Jackson L."/>
            <person name="Javaid M."/>
            <person name="Korchina V."/>
            <person name="Kovar C."/>
            <person name="Mata R."/>
            <person name="Mathew T."/>
            <person name="Ngo R."/>
            <person name="Nguyen L."/>
            <person name="Nguyen N."/>
            <person name="Okwuonu G."/>
            <person name="Ongeri F."/>
            <person name="Pham C."/>
            <person name="Simmons D."/>
            <person name="Wilczek-Boney K."/>
            <person name="Hale W."/>
            <person name="Jakkamsetti A."/>
            <person name="Pham P."/>
            <person name="Ruth R."/>
            <person name="San Lucas F."/>
            <person name="Warren J."/>
            <person name="Zhang J."/>
            <person name="Zhao Z."/>
            <person name="Zhou C."/>
            <person name="Zhu D."/>
            <person name="Lee S."/>
            <person name="Bess C."/>
            <person name="Blankenburg K."/>
            <person name="Forbes L."/>
            <person name="Fu Q."/>
            <person name="Gubbala S."/>
            <person name="Hirani K."/>
            <person name="Jayaseelan J.C."/>
            <person name="Lara F."/>
            <person name="Munidasa M."/>
            <person name="Palculict T."/>
            <person name="Patil S."/>
            <person name="Pu L.-L."/>
            <person name="Saada N."/>
            <person name="Tang L."/>
            <person name="Weissenberger G."/>
            <person name="Zhu Y."/>
            <person name="Hemphill L."/>
            <person name="Shang Y."/>
            <person name="Youmans B."/>
            <person name="Ayvaz T."/>
            <person name="Ross M."/>
            <person name="Santibanez J."/>
            <person name="Aqrawi P."/>
            <person name="Gross S."/>
            <person name="Joshi V."/>
            <person name="Fowler G."/>
            <person name="Nazareth L."/>
            <person name="Reid J."/>
            <person name="Worley K."/>
            <person name="Petrosino J."/>
            <person name="Highlander S."/>
            <person name="Gibbs R."/>
        </authorList>
    </citation>
    <scope>NUCLEOTIDE SEQUENCE [LARGE SCALE GENOMIC DNA]</scope>
    <source>
        <strain evidence="12 13">DSM 11664</strain>
    </source>
</reference>
<dbReference type="InterPro" id="IPR001362">
    <property type="entry name" value="Glyco_hydro_32"/>
</dbReference>
<dbReference type="PATRIC" id="fig|585524.9.peg.154"/>
<name>D4YTX8_9LACO</name>
<dbReference type="eggNOG" id="COG1621">
    <property type="taxonomic scope" value="Bacteria"/>
</dbReference>
<dbReference type="InterPro" id="IPR006232">
    <property type="entry name" value="Suc6P_hydrolase"/>
</dbReference>
<dbReference type="InterPro" id="IPR051214">
    <property type="entry name" value="GH32_Enzymes"/>
</dbReference>
<evidence type="ECO:0000313" key="13">
    <source>
        <dbReference type="Proteomes" id="UP000004069"/>
    </source>
</evidence>
<evidence type="ECO:0000313" key="12">
    <source>
        <dbReference type="EMBL" id="EFG55399.1"/>
    </source>
</evidence>
<dbReference type="Gene3D" id="2.115.10.20">
    <property type="entry name" value="Glycosyl hydrolase domain, family 43"/>
    <property type="match status" value="1"/>
</dbReference>
<dbReference type="InterPro" id="IPR023296">
    <property type="entry name" value="Glyco_hydro_beta-prop_sf"/>
</dbReference>
<evidence type="ECO:0000259" key="10">
    <source>
        <dbReference type="Pfam" id="PF00251"/>
    </source>
</evidence>
<evidence type="ECO:0000259" key="11">
    <source>
        <dbReference type="Pfam" id="PF08244"/>
    </source>
</evidence>
<dbReference type="CDD" id="cd18623">
    <property type="entry name" value="GH32_ScrB-like"/>
    <property type="match status" value="1"/>
</dbReference>
<dbReference type="Proteomes" id="UP000004069">
    <property type="component" value="Unassembled WGS sequence"/>
</dbReference>
<evidence type="ECO:0000256" key="5">
    <source>
        <dbReference type="ARBA" id="ARBA00022801"/>
    </source>
</evidence>
<dbReference type="InterPro" id="IPR018053">
    <property type="entry name" value="Glyco_hydro_32_AS"/>
</dbReference>
<evidence type="ECO:0000256" key="2">
    <source>
        <dbReference type="ARBA" id="ARBA00009902"/>
    </source>
</evidence>
<comment type="function">
    <text evidence="9">Enables the bacterium to metabolize sucrose as a sole carbon source.</text>
</comment>
<dbReference type="Pfam" id="PF08244">
    <property type="entry name" value="Glyco_hydro_32C"/>
    <property type="match status" value="1"/>
</dbReference>
<dbReference type="SUPFAM" id="SSF75005">
    <property type="entry name" value="Arabinanase/levansucrase/invertase"/>
    <property type="match status" value="1"/>
</dbReference>
<dbReference type="InterPro" id="IPR013148">
    <property type="entry name" value="Glyco_hydro_32_N"/>
</dbReference>
<feature type="domain" description="Glycosyl hydrolase family 32 N-terminal" evidence="10">
    <location>
        <begin position="42"/>
        <end position="343"/>
    </location>
</feature>
<dbReference type="AlphaFoldDB" id="D4YTX8"/>
<evidence type="ECO:0000256" key="3">
    <source>
        <dbReference type="ARBA" id="ARBA00012758"/>
    </source>
</evidence>
<dbReference type="GO" id="GO:0005985">
    <property type="term" value="P:sucrose metabolic process"/>
    <property type="evidence" value="ECO:0007669"/>
    <property type="project" value="UniProtKB-UniPathway"/>
</dbReference>
<keyword evidence="6 8" id="KW-0326">Glycosidase</keyword>
<comment type="subcellular location">
    <subcellularLocation>
        <location evidence="9">Cytoplasm</location>
    </subcellularLocation>
</comment>
<evidence type="ECO:0000256" key="1">
    <source>
        <dbReference type="ARBA" id="ARBA00004914"/>
    </source>
</evidence>
<dbReference type="PANTHER" id="PTHR43101">
    <property type="entry name" value="BETA-FRUCTOSIDASE"/>
    <property type="match status" value="1"/>
</dbReference>